<keyword evidence="2" id="KW-1185">Reference proteome</keyword>
<proteinExistence type="predicted"/>
<evidence type="ECO:0000313" key="2">
    <source>
        <dbReference type="Proteomes" id="UP000499080"/>
    </source>
</evidence>
<reference evidence="1 2" key="1">
    <citation type="journal article" date="2019" name="Sci. Rep.">
        <title>Orb-weaving spider Araneus ventricosus genome elucidates the spidroin gene catalogue.</title>
        <authorList>
            <person name="Kono N."/>
            <person name="Nakamura H."/>
            <person name="Ohtoshi R."/>
            <person name="Moran D.A.P."/>
            <person name="Shinohara A."/>
            <person name="Yoshida Y."/>
            <person name="Fujiwara M."/>
            <person name="Mori M."/>
            <person name="Tomita M."/>
            <person name="Arakawa K."/>
        </authorList>
    </citation>
    <scope>NUCLEOTIDE SEQUENCE [LARGE SCALE GENOMIC DNA]</scope>
</reference>
<dbReference type="AlphaFoldDB" id="A0A4Y2A5Y5"/>
<gene>
    <name evidence="1" type="ORF">AVEN_194449_1</name>
</gene>
<evidence type="ECO:0000313" key="1">
    <source>
        <dbReference type="EMBL" id="GBL75212.1"/>
    </source>
</evidence>
<protein>
    <submittedName>
        <fullName evidence="1">Uncharacterized protein</fullName>
    </submittedName>
</protein>
<organism evidence="1 2">
    <name type="scientific">Araneus ventricosus</name>
    <name type="common">Orbweaver spider</name>
    <name type="synonym">Epeira ventricosa</name>
    <dbReference type="NCBI Taxonomy" id="182803"/>
    <lineage>
        <taxon>Eukaryota</taxon>
        <taxon>Metazoa</taxon>
        <taxon>Ecdysozoa</taxon>
        <taxon>Arthropoda</taxon>
        <taxon>Chelicerata</taxon>
        <taxon>Arachnida</taxon>
        <taxon>Araneae</taxon>
        <taxon>Araneomorphae</taxon>
        <taxon>Entelegynae</taxon>
        <taxon>Araneoidea</taxon>
        <taxon>Araneidae</taxon>
        <taxon>Araneus</taxon>
    </lineage>
</organism>
<sequence length="104" mass="11602">MKGAGPVYVFGKVSLWMSVLTSFVPDEVSRGSFWIIPVDTVNVQLYRYNVLCPIGHPYAGAVGDSFILQYDNAASHRVQLMENCLREETITCILANTFSELKPD</sequence>
<dbReference type="OrthoDB" id="9996331at2759"/>
<name>A0A4Y2A5Y5_ARAVE</name>
<comment type="caution">
    <text evidence="1">The sequence shown here is derived from an EMBL/GenBank/DDBJ whole genome shotgun (WGS) entry which is preliminary data.</text>
</comment>
<dbReference type="Proteomes" id="UP000499080">
    <property type="component" value="Unassembled WGS sequence"/>
</dbReference>
<dbReference type="EMBL" id="BGPR01000007">
    <property type="protein sequence ID" value="GBL75212.1"/>
    <property type="molecule type" value="Genomic_DNA"/>
</dbReference>
<accession>A0A4Y2A5Y5</accession>